<name>C5DK20_LACTC</name>
<dbReference type="Pfam" id="PF04495">
    <property type="entry name" value="GRASP55_65"/>
    <property type="match status" value="1"/>
</dbReference>
<keyword evidence="8" id="KW-1185">Reference proteome</keyword>
<dbReference type="OrthoDB" id="3318at2759"/>
<dbReference type="RefSeq" id="XP_002554258.1">
    <property type="nucleotide sequence ID" value="XM_002554212.1"/>
</dbReference>
<evidence type="ECO:0000256" key="3">
    <source>
        <dbReference type="ARBA" id="ARBA00023034"/>
    </source>
</evidence>
<dbReference type="GO" id="GO:0007030">
    <property type="term" value="P:Golgi organization"/>
    <property type="evidence" value="ECO:0007669"/>
    <property type="project" value="TreeGrafter"/>
</dbReference>
<keyword evidence="2" id="KW-0677">Repeat</keyword>
<evidence type="ECO:0000313" key="8">
    <source>
        <dbReference type="Proteomes" id="UP000002036"/>
    </source>
</evidence>
<proteinExistence type="predicted"/>
<dbReference type="AlphaFoldDB" id="C5DK20"/>
<feature type="region of interest" description="Disordered" evidence="5">
    <location>
        <begin position="309"/>
        <end position="364"/>
    </location>
</feature>
<dbReference type="Gene3D" id="2.30.42.10">
    <property type="match status" value="2"/>
</dbReference>
<feature type="compositionally biased region" description="Basic residues" evidence="5">
    <location>
        <begin position="313"/>
        <end position="323"/>
    </location>
</feature>
<keyword evidence="3" id="KW-0333">Golgi apparatus</keyword>
<dbReference type="GeneID" id="8292449"/>
<protein>
    <submittedName>
        <fullName evidence="7">KLTH0F01122p</fullName>
    </submittedName>
</protein>
<keyword evidence="4" id="KW-0472">Membrane</keyword>
<evidence type="ECO:0000313" key="7">
    <source>
        <dbReference type="EMBL" id="CAR23821.1"/>
    </source>
</evidence>
<dbReference type="InParanoid" id="C5DK20"/>
<evidence type="ECO:0000259" key="6">
    <source>
        <dbReference type="PROSITE" id="PS51865"/>
    </source>
</evidence>
<dbReference type="eggNOG" id="KOG3834">
    <property type="taxonomic scope" value="Eukaryota"/>
</dbReference>
<sequence>MFRIAKNLVRTFEQSVSDTIGAGTQLDSYFESVPPNLLSPGNNTNELLHGLRVLACDESQVQLQSFFDYIIGIDDQPLPLSQNQHGYLYPDFGSITRLLNAACGSSVKLNLWSGKGGVYRDEYIRVERKKNVEDVPLDGSRDVVFQEFDALGFAVQWTPLTAATYTYHVLELSDPTGPAAQAGFVPQEDYVVGCQEGLLATGGETLLQDILRSHAGQDLVLYVFNAVSDCIRPVTVHVGHDGRLGCNMGYGFLHRIPAPFRQEPASAVEASFADAPMSDQSFVPAGSSNIGIPQPSTDIQPTSTSQFIVPNPTHKRKQKHHKVAAATSIQDYFQEGKDPSPAFSTKSSSTPPPPPPVKNQDTTK</sequence>
<evidence type="ECO:0000256" key="1">
    <source>
        <dbReference type="ARBA" id="ARBA00004394"/>
    </source>
</evidence>
<dbReference type="OMA" id="SSTQHIW"/>
<evidence type="ECO:0000256" key="2">
    <source>
        <dbReference type="ARBA" id="ARBA00022737"/>
    </source>
</evidence>
<dbReference type="InterPro" id="IPR024958">
    <property type="entry name" value="GRASP_PDZ"/>
</dbReference>
<evidence type="ECO:0000256" key="4">
    <source>
        <dbReference type="ARBA" id="ARBA00023136"/>
    </source>
</evidence>
<organism evidence="7 8">
    <name type="scientific">Lachancea thermotolerans (strain ATCC 56472 / CBS 6340 / NRRL Y-8284)</name>
    <name type="common">Yeast</name>
    <name type="synonym">Kluyveromyces thermotolerans</name>
    <dbReference type="NCBI Taxonomy" id="559295"/>
    <lineage>
        <taxon>Eukaryota</taxon>
        <taxon>Fungi</taxon>
        <taxon>Dikarya</taxon>
        <taxon>Ascomycota</taxon>
        <taxon>Saccharomycotina</taxon>
        <taxon>Saccharomycetes</taxon>
        <taxon>Saccharomycetales</taxon>
        <taxon>Saccharomycetaceae</taxon>
        <taxon>Lachancea</taxon>
    </lineage>
</organism>
<dbReference type="FunCoup" id="C5DK20">
    <property type="interactions" value="128"/>
</dbReference>
<dbReference type="Proteomes" id="UP000002036">
    <property type="component" value="Chromosome F"/>
</dbReference>
<dbReference type="InterPro" id="IPR007583">
    <property type="entry name" value="GRASP55_65"/>
</dbReference>
<dbReference type="EMBL" id="CU928170">
    <property type="protein sequence ID" value="CAR23821.1"/>
    <property type="molecule type" value="Genomic_DNA"/>
</dbReference>
<dbReference type="HOGENOM" id="CLU_742267_0_0_1"/>
<feature type="domain" description="PDZ GRASP-type" evidence="6">
    <location>
        <begin position="49"/>
        <end position="160"/>
    </location>
</feature>
<evidence type="ECO:0000256" key="5">
    <source>
        <dbReference type="SAM" id="MobiDB-lite"/>
    </source>
</evidence>
<comment type="subcellular location">
    <subcellularLocation>
        <location evidence="1">Golgi apparatus membrane</location>
    </subcellularLocation>
</comment>
<feature type="compositionally biased region" description="Low complexity" evidence="5">
    <location>
        <begin position="339"/>
        <end position="349"/>
    </location>
</feature>
<dbReference type="GO" id="GO:0000139">
    <property type="term" value="C:Golgi membrane"/>
    <property type="evidence" value="ECO:0007669"/>
    <property type="project" value="UniProtKB-SubCell"/>
</dbReference>
<accession>C5DK20</accession>
<dbReference type="KEGG" id="lth:KLTH0F01122g"/>
<reference evidence="7 8" key="1">
    <citation type="journal article" date="2009" name="Genome Res.">
        <title>Comparative genomics of protoploid Saccharomycetaceae.</title>
        <authorList>
            <consortium name="The Genolevures Consortium"/>
            <person name="Souciet J.-L."/>
            <person name="Dujon B."/>
            <person name="Gaillardin C."/>
            <person name="Johnston M."/>
            <person name="Baret P.V."/>
            <person name="Cliften P."/>
            <person name="Sherman D.J."/>
            <person name="Weissenbach J."/>
            <person name="Westhof E."/>
            <person name="Wincker P."/>
            <person name="Jubin C."/>
            <person name="Poulain J."/>
            <person name="Barbe V."/>
            <person name="Segurens B."/>
            <person name="Artiguenave F."/>
            <person name="Anthouard V."/>
            <person name="Vacherie B."/>
            <person name="Val M.-E."/>
            <person name="Fulton R.S."/>
            <person name="Minx P."/>
            <person name="Wilson R."/>
            <person name="Durrens P."/>
            <person name="Jean G."/>
            <person name="Marck C."/>
            <person name="Martin T."/>
            <person name="Nikolski M."/>
            <person name="Rolland T."/>
            <person name="Seret M.-L."/>
            <person name="Casaregola S."/>
            <person name="Despons L."/>
            <person name="Fairhead C."/>
            <person name="Fischer G."/>
            <person name="Lafontaine I."/>
            <person name="Leh V."/>
            <person name="Lemaire M."/>
            <person name="de Montigny J."/>
            <person name="Neuveglise C."/>
            <person name="Thierry A."/>
            <person name="Blanc-Lenfle I."/>
            <person name="Bleykasten C."/>
            <person name="Diffels J."/>
            <person name="Fritsch E."/>
            <person name="Frangeul L."/>
            <person name="Goeffon A."/>
            <person name="Jauniaux N."/>
            <person name="Kachouri-Lafond R."/>
            <person name="Payen C."/>
            <person name="Potier S."/>
            <person name="Pribylova L."/>
            <person name="Ozanne C."/>
            <person name="Richard G.-F."/>
            <person name="Sacerdot C."/>
            <person name="Straub M.-L."/>
            <person name="Talla E."/>
        </authorList>
    </citation>
    <scope>NUCLEOTIDE SEQUENCE [LARGE SCALE GENOMIC DNA]</scope>
    <source>
        <strain evidence="8">ATCC 56472 / CBS 6340 / NRRL Y-8284</strain>
    </source>
</reference>
<gene>
    <name evidence="7" type="ordered locus">KLTH0F01122g</name>
</gene>
<dbReference type="PANTHER" id="PTHR12893">
    <property type="entry name" value="GOLGI REASSEMBLY STACKING PROTEIN GRASP"/>
    <property type="match status" value="1"/>
</dbReference>
<dbReference type="InterPro" id="IPR036034">
    <property type="entry name" value="PDZ_sf"/>
</dbReference>
<dbReference type="STRING" id="559295.C5DK20"/>
<feature type="domain" description="PDZ GRASP-type" evidence="6">
    <location>
        <begin position="165"/>
        <end position="253"/>
    </location>
</feature>
<dbReference type="PANTHER" id="PTHR12893:SF0">
    <property type="entry name" value="GRASP65"/>
    <property type="match status" value="1"/>
</dbReference>
<dbReference type="PROSITE" id="PS51865">
    <property type="entry name" value="PDZ_GRASP"/>
    <property type="match status" value="2"/>
</dbReference>